<feature type="compositionally biased region" description="Polar residues" evidence="1">
    <location>
        <begin position="1"/>
        <end position="11"/>
    </location>
</feature>
<dbReference type="EMBL" id="SJPT01000001">
    <property type="protein sequence ID" value="TWU26981.1"/>
    <property type="molecule type" value="Genomic_DNA"/>
</dbReference>
<keyword evidence="2" id="KW-0812">Transmembrane</keyword>
<dbReference type="Proteomes" id="UP000316304">
    <property type="component" value="Unassembled WGS sequence"/>
</dbReference>
<evidence type="ECO:0000256" key="1">
    <source>
        <dbReference type="SAM" id="MobiDB-lite"/>
    </source>
</evidence>
<name>A0A5C6CUA8_9BACT</name>
<reference evidence="3 4" key="1">
    <citation type="submission" date="2019-02" db="EMBL/GenBank/DDBJ databases">
        <title>Deep-cultivation of Planctomycetes and their phenomic and genomic characterization uncovers novel biology.</title>
        <authorList>
            <person name="Wiegand S."/>
            <person name="Jogler M."/>
            <person name="Boedeker C."/>
            <person name="Pinto D."/>
            <person name="Vollmers J."/>
            <person name="Rivas-Marin E."/>
            <person name="Kohn T."/>
            <person name="Peeters S.H."/>
            <person name="Heuer A."/>
            <person name="Rast P."/>
            <person name="Oberbeckmann S."/>
            <person name="Bunk B."/>
            <person name="Jeske O."/>
            <person name="Meyerdierks A."/>
            <person name="Storesund J.E."/>
            <person name="Kallscheuer N."/>
            <person name="Luecker S."/>
            <person name="Lage O.M."/>
            <person name="Pohl T."/>
            <person name="Merkel B.J."/>
            <person name="Hornburger P."/>
            <person name="Mueller R.-W."/>
            <person name="Bruemmer F."/>
            <person name="Labrenz M."/>
            <person name="Spormann A.M."/>
            <person name="Op Den Camp H."/>
            <person name="Overmann J."/>
            <person name="Amann R."/>
            <person name="Jetten M.S.M."/>
            <person name="Mascher T."/>
            <person name="Medema M.H."/>
            <person name="Devos D.P."/>
            <person name="Kaster A.-K."/>
            <person name="Ovreas L."/>
            <person name="Rohde M."/>
            <person name="Galperin M.Y."/>
            <person name="Jogler C."/>
        </authorList>
    </citation>
    <scope>NUCLEOTIDE SEQUENCE [LARGE SCALE GENOMIC DNA]</scope>
    <source>
        <strain evidence="3 4">Pla52o</strain>
    </source>
</reference>
<evidence type="ECO:0000313" key="3">
    <source>
        <dbReference type="EMBL" id="TWU26981.1"/>
    </source>
</evidence>
<evidence type="ECO:0000313" key="4">
    <source>
        <dbReference type="Proteomes" id="UP000316304"/>
    </source>
</evidence>
<dbReference type="OrthoDB" id="240531at2"/>
<keyword evidence="2" id="KW-1133">Transmembrane helix</keyword>
<feature type="region of interest" description="Disordered" evidence="1">
    <location>
        <begin position="1"/>
        <end position="20"/>
    </location>
</feature>
<feature type="region of interest" description="Disordered" evidence="1">
    <location>
        <begin position="455"/>
        <end position="491"/>
    </location>
</feature>
<dbReference type="RefSeq" id="WP_146593240.1">
    <property type="nucleotide sequence ID" value="NZ_SJPT01000001.1"/>
</dbReference>
<sequence length="491" mass="53402">MKIPSQFNEDSLYNRPKPRGETVQDYRRLIRLGMGLALVLVVMRQAASPRLYEPFFGAVPNQGRVVQDQVPVDATRPDRRTAANRSGDGGPGDERPGEAKMAVPASAISAADVSAATDEVAPEMLSDASVIAAIIPESEQQLWLASLLRIRRQQAIPQFTVLETGWTVPLADLRLPETEGSEQGAEGNRSSQRLQAWRALIEQIASDPASFDSRGFDSRGEVQQQDWERMDALIAALDVAAAQRVAKSAVWQSKDRDALYRYLDQARDAGVEQRSAAAPPSVPQVGVLPLLQQPEVYLDKMVAFSGKVARVEKHAATSNEFEIVDYWHLWLRPLDGADRPLLAVVGEVPASIASLISATNLIDNGPPLLIQGRFLKRLAYRSGKGADLAPVIVGRVVMAPAAIDSGSTPGTTDLVAPEGVSSQVWTMVVIAVLIGVGLAGAVMWRTTVSAKRSRQIRNTKRKDPSDFLEQIGQSNGEHDAQSVRDESRENR</sequence>
<accession>A0A5C6CUA8</accession>
<feature type="compositionally biased region" description="Basic and acidic residues" evidence="1">
    <location>
        <begin position="476"/>
        <end position="491"/>
    </location>
</feature>
<organism evidence="3 4">
    <name type="scientific">Novipirellula galeiformis</name>
    <dbReference type="NCBI Taxonomy" id="2528004"/>
    <lineage>
        <taxon>Bacteria</taxon>
        <taxon>Pseudomonadati</taxon>
        <taxon>Planctomycetota</taxon>
        <taxon>Planctomycetia</taxon>
        <taxon>Pirellulales</taxon>
        <taxon>Pirellulaceae</taxon>
        <taxon>Novipirellula</taxon>
    </lineage>
</organism>
<protein>
    <submittedName>
        <fullName evidence="3">Uncharacterized protein</fullName>
    </submittedName>
</protein>
<keyword evidence="2" id="KW-0472">Membrane</keyword>
<feature type="region of interest" description="Disordered" evidence="1">
    <location>
        <begin position="70"/>
        <end position="101"/>
    </location>
</feature>
<evidence type="ECO:0000256" key="2">
    <source>
        <dbReference type="SAM" id="Phobius"/>
    </source>
</evidence>
<dbReference type="AlphaFoldDB" id="A0A5C6CUA8"/>
<proteinExistence type="predicted"/>
<comment type="caution">
    <text evidence="3">The sequence shown here is derived from an EMBL/GenBank/DDBJ whole genome shotgun (WGS) entry which is preliminary data.</text>
</comment>
<feature type="transmembrane region" description="Helical" evidence="2">
    <location>
        <begin position="424"/>
        <end position="444"/>
    </location>
</feature>
<keyword evidence="4" id="KW-1185">Reference proteome</keyword>
<gene>
    <name evidence="3" type="ORF">Pla52o_08370</name>
</gene>